<feature type="domain" description="HTH rpiR-type" evidence="1">
    <location>
        <begin position="1"/>
        <end position="72"/>
    </location>
</feature>
<dbReference type="PROSITE" id="PS51071">
    <property type="entry name" value="HTH_RPIR"/>
    <property type="match status" value="1"/>
</dbReference>
<evidence type="ECO:0000313" key="3">
    <source>
        <dbReference type="EMBL" id="ADQ13995.1"/>
    </source>
</evidence>
<proteinExistence type="predicted"/>
<dbReference type="GO" id="GO:0003700">
    <property type="term" value="F:DNA-binding transcription factor activity"/>
    <property type="evidence" value="ECO:0007669"/>
    <property type="project" value="InterPro"/>
</dbReference>
<dbReference type="Gene3D" id="1.10.10.10">
    <property type="entry name" value="Winged helix-like DNA-binding domain superfamily/Winged helix DNA-binding domain"/>
    <property type="match status" value="1"/>
</dbReference>
<dbReference type="Pfam" id="PF01380">
    <property type="entry name" value="SIS"/>
    <property type="match status" value="1"/>
</dbReference>
<dbReference type="PROSITE" id="PS51464">
    <property type="entry name" value="SIS"/>
    <property type="match status" value="1"/>
</dbReference>
<dbReference type="EMBL" id="CP002304">
    <property type="protein sequence ID" value="ADQ13995.1"/>
    <property type="molecule type" value="Genomic_DNA"/>
</dbReference>
<dbReference type="InterPro" id="IPR009057">
    <property type="entry name" value="Homeodomain-like_sf"/>
</dbReference>
<evidence type="ECO:0000259" key="1">
    <source>
        <dbReference type="PROSITE" id="PS51071"/>
    </source>
</evidence>
<dbReference type="GO" id="GO:0097367">
    <property type="term" value="F:carbohydrate derivative binding"/>
    <property type="evidence" value="ECO:0007669"/>
    <property type="project" value="InterPro"/>
</dbReference>
<sequence>MIQINLSNLNDFEKEIYNKLLKYSKENPPFRIKDAAEVCDCSVSKISKYVKKLGFRNYKQYISFLYGEELENENQSDELDRLKKFINDFDTSMVDEFIELLDNHQKIVLFGYGPSGAITEYFEYKLRTCSDNFVISLLDETSLLSVIDDNTLLVIFTATGTFRSFEPIYKKAKKQGANVAIVVEEYNTRLFNQCDRIFWLSKFNQPDYLEPYQKTRTIFFIFMEEVINKIILSEKNIKQEDK</sequence>
<dbReference type="eggNOG" id="COG1737">
    <property type="taxonomic scope" value="Bacteria"/>
</dbReference>
<organism evidence="3 4">
    <name type="scientific">Halanaerobium hydrogeniformans</name>
    <name type="common">Halanaerobium sp. (strain sapolanicus)</name>
    <dbReference type="NCBI Taxonomy" id="656519"/>
    <lineage>
        <taxon>Bacteria</taxon>
        <taxon>Bacillati</taxon>
        <taxon>Bacillota</taxon>
        <taxon>Clostridia</taxon>
        <taxon>Halanaerobiales</taxon>
        <taxon>Halanaerobiaceae</taxon>
        <taxon>Halanaerobium</taxon>
    </lineage>
</organism>
<dbReference type="RefSeq" id="WP_013405101.1">
    <property type="nucleotide sequence ID" value="NC_014654.1"/>
</dbReference>
<evidence type="ECO:0000313" key="4">
    <source>
        <dbReference type="Proteomes" id="UP000007434"/>
    </source>
</evidence>
<evidence type="ECO:0000259" key="2">
    <source>
        <dbReference type="PROSITE" id="PS51464"/>
    </source>
</evidence>
<dbReference type="InterPro" id="IPR001347">
    <property type="entry name" value="SIS_dom"/>
</dbReference>
<dbReference type="GO" id="GO:1901135">
    <property type="term" value="P:carbohydrate derivative metabolic process"/>
    <property type="evidence" value="ECO:0007669"/>
    <property type="project" value="InterPro"/>
</dbReference>
<dbReference type="InterPro" id="IPR036388">
    <property type="entry name" value="WH-like_DNA-bd_sf"/>
</dbReference>
<dbReference type="SUPFAM" id="SSF46689">
    <property type="entry name" value="Homeodomain-like"/>
    <property type="match status" value="1"/>
</dbReference>
<dbReference type="Gene3D" id="3.40.50.10490">
    <property type="entry name" value="Glucose-6-phosphate isomerase like protein, domain 1"/>
    <property type="match status" value="1"/>
</dbReference>
<dbReference type="SUPFAM" id="SSF53697">
    <property type="entry name" value="SIS domain"/>
    <property type="match status" value="1"/>
</dbReference>
<protein>
    <submittedName>
        <fullName evidence="3">Transcriptional regulator, RpiR family</fullName>
    </submittedName>
</protein>
<dbReference type="KEGG" id="has:Halsa_0526"/>
<accession>E4RPH2</accession>
<dbReference type="GO" id="GO:0003677">
    <property type="term" value="F:DNA binding"/>
    <property type="evidence" value="ECO:0007669"/>
    <property type="project" value="InterPro"/>
</dbReference>
<feature type="domain" description="SIS" evidence="2">
    <location>
        <begin position="97"/>
        <end position="236"/>
    </location>
</feature>
<reference evidence="3 4" key="1">
    <citation type="submission" date="2010-11" db="EMBL/GenBank/DDBJ databases">
        <title>Complete sequence of Halanaerobium sp. sapolanicus.</title>
        <authorList>
            <consortium name="US DOE Joint Genome Institute"/>
            <person name="Lucas S."/>
            <person name="Copeland A."/>
            <person name="Lapidus A."/>
            <person name="Cheng J.-F."/>
            <person name="Bruce D."/>
            <person name="Goodwin L."/>
            <person name="Pitluck S."/>
            <person name="Davenport K."/>
            <person name="Detter J.C."/>
            <person name="Han C."/>
            <person name="Tapia R."/>
            <person name="Land M."/>
            <person name="Hauser L."/>
            <person name="Jeffries C."/>
            <person name="Kyrpides N."/>
            <person name="Ivanova N."/>
            <person name="Mikhailova N."/>
            <person name="Begemann M.B."/>
            <person name="Mormile M.R."/>
            <person name="Wall J.D."/>
            <person name="Elias D.A."/>
            <person name="Woyke T."/>
        </authorList>
    </citation>
    <scope>NUCLEOTIDE SEQUENCE [LARGE SCALE GENOMIC DNA]</scope>
    <source>
        <strain evidence="4">sapolanicus</strain>
    </source>
</reference>
<dbReference type="STRING" id="656519.Halsa_0526"/>
<dbReference type="HOGENOM" id="CLU_1145934_0_0_9"/>
<reference evidence="3 4" key="2">
    <citation type="journal article" date="2011" name="J. Bacteriol.">
        <title>Complete Genome Sequence of the Haloalkaliphilic, Hydrogen Producing Halanaerobium hydrogenoformans.</title>
        <authorList>
            <person name="Brown S.D."/>
            <person name="Begemann M.B."/>
            <person name="Mormile M.R."/>
            <person name="Wall J.D."/>
            <person name="Han C.S."/>
            <person name="Goodwin L.A."/>
            <person name="Pitluck S."/>
            <person name="Land M.L."/>
            <person name="Hauser L.J."/>
            <person name="Elias D.A."/>
        </authorList>
    </citation>
    <scope>NUCLEOTIDE SEQUENCE [LARGE SCALE GENOMIC DNA]</scope>
    <source>
        <strain evidence="4">sapolanicus</strain>
    </source>
</reference>
<dbReference type="OrthoDB" id="63027at2"/>
<dbReference type="PANTHER" id="PTHR30514:SF1">
    <property type="entry name" value="HTH-TYPE TRANSCRIPTIONAL REGULATOR HEXR-RELATED"/>
    <property type="match status" value="1"/>
</dbReference>
<keyword evidence="4" id="KW-1185">Reference proteome</keyword>
<dbReference type="InterPro" id="IPR047640">
    <property type="entry name" value="RpiR-like"/>
</dbReference>
<dbReference type="InterPro" id="IPR046348">
    <property type="entry name" value="SIS_dom_sf"/>
</dbReference>
<dbReference type="InterPro" id="IPR000281">
    <property type="entry name" value="HTH_RpiR"/>
</dbReference>
<dbReference type="Proteomes" id="UP000007434">
    <property type="component" value="Chromosome"/>
</dbReference>
<gene>
    <name evidence="3" type="ordered locus">Halsa_0526</name>
</gene>
<dbReference type="AlphaFoldDB" id="E4RPH2"/>
<dbReference type="PANTHER" id="PTHR30514">
    <property type="entry name" value="GLUCOKINASE"/>
    <property type="match status" value="1"/>
</dbReference>
<name>E4RPH2_HALHG</name>